<sequence length="262" mass="29694">MASASTRCYDRRDFGLGALPEYLAIRSSGFYPATVITQNSFSESPGDQLSTARFSENRFRRATAGFELAVYVQFLMSAMKTRWEEEEQEEEEQDHRTNGTRHSESTLPALSLTGGRGQDVDVLIEPTIDDARDSIIGDSSAHLPIRTEVEWVRLEQTFTGATSPPPLQRYFTLLYYLFPCNTLRFLRLPAVYLEKSRLGSPYTSIWEEALDEDKIRSKSEDSSICGRLLRVHVLHPLQESDDDDEDENENDGDSGEQSSEDD</sequence>
<accession>A0ACB8TTP3</accession>
<dbReference type="Proteomes" id="UP001055072">
    <property type="component" value="Unassembled WGS sequence"/>
</dbReference>
<protein>
    <submittedName>
        <fullName evidence="1">Uncharacterized protein</fullName>
    </submittedName>
</protein>
<evidence type="ECO:0000313" key="2">
    <source>
        <dbReference type="Proteomes" id="UP001055072"/>
    </source>
</evidence>
<dbReference type="EMBL" id="MU274932">
    <property type="protein sequence ID" value="KAI0085382.1"/>
    <property type="molecule type" value="Genomic_DNA"/>
</dbReference>
<comment type="caution">
    <text evidence="1">The sequence shown here is derived from an EMBL/GenBank/DDBJ whole genome shotgun (WGS) entry which is preliminary data.</text>
</comment>
<organism evidence="1 2">
    <name type="scientific">Irpex rosettiformis</name>
    <dbReference type="NCBI Taxonomy" id="378272"/>
    <lineage>
        <taxon>Eukaryota</taxon>
        <taxon>Fungi</taxon>
        <taxon>Dikarya</taxon>
        <taxon>Basidiomycota</taxon>
        <taxon>Agaricomycotina</taxon>
        <taxon>Agaricomycetes</taxon>
        <taxon>Polyporales</taxon>
        <taxon>Irpicaceae</taxon>
        <taxon>Irpex</taxon>
    </lineage>
</organism>
<name>A0ACB8TTP3_9APHY</name>
<evidence type="ECO:0000313" key="1">
    <source>
        <dbReference type="EMBL" id="KAI0085382.1"/>
    </source>
</evidence>
<keyword evidence="2" id="KW-1185">Reference proteome</keyword>
<reference evidence="1" key="1">
    <citation type="journal article" date="2021" name="Environ. Microbiol.">
        <title>Gene family expansions and transcriptome signatures uncover fungal adaptations to wood decay.</title>
        <authorList>
            <person name="Hage H."/>
            <person name="Miyauchi S."/>
            <person name="Viragh M."/>
            <person name="Drula E."/>
            <person name="Min B."/>
            <person name="Chaduli D."/>
            <person name="Navarro D."/>
            <person name="Favel A."/>
            <person name="Norest M."/>
            <person name="Lesage-Meessen L."/>
            <person name="Balint B."/>
            <person name="Merenyi Z."/>
            <person name="de Eugenio L."/>
            <person name="Morin E."/>
            <person name="Martinez A.T."/>
            <person name="Baldrian P."/>
            <person name="Stursova M."/>
            <person name="Martinez M.J."/>
            <person name="Novotny C."/>
            <person name="Magnuson J.K."/>
            <person name="Spatafora J.W."/>
            <person name="Maurice S."/>
            <person name="Pangilinan J."/>
            <person name="Andreopoulos W."/>
            <person name="LaButti K."/>
            <person name="Hundley H."/>
            <person name="Na H."/>
            <person name="Kuo A."/>
            <person name="Barry K."/>
            <person name="Lipzen A."/>
            <person name="Henrissat B."/>
            <person name="Riley R."/>
            <person name="Ahrendt S."/>
            <person name="Nagy L.G."/>
            <person name="Grigoriev I.V."/>
            <person name="Martin F."/>
            <person name="Rosso M.N."/>
        </authorList>
    </citation>
    <scope>NUCLEOTIDE SEQUENCE</scope>
    <source>
        <strain evidence="1">CBS 384.51</strain>
    </source>
</reference>
<proteinExistence type="predicted"/>
<gene>
    <name evidence="1" type="ORF">BDY19DRAFT_996910</name>
</gene>